<keyword evidence="11" id="KW-1185">Reference proteome</keyword>
<evidence type="ECO:0000313" key="10">
    <source>
        <dbReference type="EMBL" id="SMF51547.1"/>
    </source>
</evidence>
<dbReference type="Proteomes" id="UP000192917">
    <property type="component" value="Unassembled WGS sequence"/>
</dbReference>
<feature type="transmembrane region" description="Helical" evidence="8">
    <location>
        <begin position="109"/>
        <end position="133"/>
    </location>
</feature>
<keyword evidence="6 8" id="KW-1133">Transmembrane helix</keyword>
<dbReference type="AlphaFoldDB" id="A0A1Y6C8J1"/>
<dbReference type="GO" id="GO:0005886">
    <property type="term" value="C:plasma membrane"/>
    <property type="evidence" value="ECO:0007669"/>
    <property type="project" value="UniProtKB-SubCell"/>
</dbReference>
<gene>
    <name evidence="10" type="ORF">SAMN05428998_11850</name>
</gene>
<evidence type="ECO:0000256" key="4">
    <source>
        <dbReference type="ARBA" id="ARBA00022475"/>
    </source>
</evidence>
<evidence type="ECO:0000259" key="9">
    <source>
        <dbReference type="PROSITE" id="PS50928"/>
    </source>
</evidence>
<dbReference type="InterPro" id="IPR035906">
    <property type="entry name" value="MetI-like_sf"/>
</dbReference>
<feature type="transmembrane region" description="Helical" evidence="8">
    <location>
        <begin position="183"/>
        <end position="206"/>
    </location>
</feature>
<evidence type="ECO:0000256" key="1">
    <source>
        <dbReference type="ARBA" id="ARBA00004651"/>
    </source>
</evidence>
<accession>A0A1Y6C8J1</accession>
<feature type="domain" description="ABC transmembrane type-1" evidence="9">
    <location>
        <begin position="71"/>
        <end position="258"/>
    </location>
</feature>
<protein>
    <submittedName>
        <fullName evidence="10">Spermidine/putrescine transport system permease protein</fullName>
    </submittedName>
</protein>
<evidence type="ECO:0000256" key="5">
    <source>
        <dbReference type="ARBA" id="ARBA00022692"/>
    </source>
</evidence>
<sequence length="268" mass="29072">MPRALRSALPSPGSLAAGAYAALLYGFILLPVLVLVLFSFQDSRLPVPPFDGPSLRWYGAVFDDPRVMAALGHSLLVALGASAVSLLLGFLAAYGLARHRLPGARGLQLLLTAPLTVSYLIIAMGLLITFNSLGVPRSLWTVGIGHVVINLPLCFAILYSQMGGHQAQIERAARDLGAAEHQVLLLVTVPLLWPALFACFFLSFTFSWDEFLIAFLTSRFDVTLPVEIWSMLRSGLNPKTNAVGSFVFLISVALVLLLELVVFGRKRR</sequence>
<evidence type="ECO:0000256" key="7">
    <source>
        <dbReference type="ARBA" id="ARBA00023136"/>
    </source>
</evidence>
<dbReference type="CDD" id="cd06261">
    <property type="entry name" value="TM_PBP2"/>
    <property type="match status" value="1"/>
</dbReference>
<evidence type="ECO:0000256" key="8">
    <source>
        <dbReference type="RuleBase" id="RU363032"/>
    </source>
</evidence>
<comment type="similarity">
    <text evidence="2">Belongs to the binding-protein-dependent transport system permease family. CysTW subfamily.</text>
</comment>
<name>A0A1Y6C8J1_9PROT</name>
<evidence type="ECO:0000256" key="3">
    <source>
        <dbReference type="ARBA" id="ARBA00022448"/>
    </source>
</evidence>
<feature type="transmembrane region" description="Helical" evidence="8">
    <location>
        <begin position="75"/>
        <end position="97"/>
    </location>
</feature>
<evidence type="ECO:0000313" key="11">
    <source>
        <dbReference type="Proteomes" id="UP000192917"/>
    </source>
</evidence>
<feature type="transmembrane region" description="Helical" evidence="8">
    <location>
        <begin position="20"/>
        <end position="40"/>
    </location>
</feature>
<dbReference type="SUPFAM" id="SSF161098">
    <property type="entry name" value="MetI-like"/>
    <property type="match status" value="1"/>
</dbReference>
<dbReference type="GO" id="GO:0055085">
    <property type="term" value="P:transmembrane transport"/>
    <property type="evidence" value="ECO:0007669"/>
    <property type="project" value="InterPro"/>
</dbReference>
<dbReference type="PANTHER" id="PTHR43848:SF2">
    <property type="entry name" value="PUTRESCINE TRANSPORT SYSTEM PERMEASE PROTEIN POTI"/>
    <property type="match status" value="1"/>
</dbReference>
<organism evidence="10 11">
    <name type="scientific">Tistlia consotensis USBA 355</name>
    <dbReference type="NCBI Taxonomy" id="560819"/>
    <lineage>
        <taxon>Bacteria</taxon>
        <taxon>Pseudomonadati</taxon>
        <taxon>Pseudomonadota</taxon>
        <taxon>Alphaproteobacteria</taxon>
        <taxon>Rhodospirillales</taxon>
        <taxon>Rhodovibrionaceae</taxon>
        <taxon>Tistlia</taxon>
    </lineage>
</organism>
<keyword evidence="3 8" id="KW-0813">Transport</keyword>
<reference evidence="10 11" key="1">
    <citation type="submission" date="2017-04" db="EMBL/GenBank/DDBJ databases">
        <authorList>
            <person name="Afonso C.L."/>
            <person name="Miller P.J."/>
            <person name="Scott M.A."/>
            <person name="Spackman E."/>
            <person name="Goraichik I."/>
            <person name="Dimitrov K.M."/>
            <person name="Suarez D.L."/>
            <person name="Swayne D.E."/>
        </authorList>
    </citation>
    <scope>NUCLEOTIDE SEQUENCE [LARGE SCALE GENOMIC DNA]</scope>
    <source>
        <strain evidence="10 11">USBA 355</strain>
    </source>
</reference>
<dbReference type="PROSITE" id="PS50928">
    <property type="entry name" value="ABC_TM1"/>
    <property type="match status" value="1"/>
</dbReference>
<keyword evidence="4" id="KW-1003">Cell membrane</keyword>
<dbReference type="STRING" id="560819.SAMN05428998_11850"/>
<keyword evidence="7 8" id="KW-0472">Membrane</keyword>
<feature type="transmembrane region" description="Helical" evidence="8">
    <location>
        <begin position="242"/>
        <end position="263"/>
    </location>
</feature>
<dbReference type="InterPro" id="IPR051789">
    <property type="entry name" value="Bact_Polyamine_Transport"/>
</dbReference>
<dbReference type="PANTHER" id="PTHR43848">
    <property type="entry name" value="PUTRESCINE TRANSPORT SYSTEM PERMEASE PROTEIN POTI"/>
    <property type="match status" value="1"/>
</dbReference>
<proteinExistence type="inferred from homology"/>
<dbReference type="Gene3D" id="1.10.3720.10">
    <property type="entry name" value="MetI-like"/>
    <property type="match status" value="1"/>
</dbReference>
<feature type="transmembrane region" description="Helical" evidence="8">
    <location>
        <begin position="139"/>
        <end position="162"/>
    </location>
</feature>
<dbReference type="Pfam" id="PF00528">
    <property type="entry name" value="BPD_transp_1"/>
    <property type="match status" value="1"/>
</dbReference>
<comment type="subcellular location">
    <subcellularLocation>
        <location evidence="1 8">Cell membrane</location>
        <topology evidence="1 8">Multi-pass membrane protein</topology>
    </subcellularLocation>
</comment>
<keyword evidence="5 8" id="KW-0812">Transmembrane</keyword>
<evidence type="ECO:0000256" key="2">
    <source>
        <dbReference type="ARBA" id="ARBA00007069"/>
    </source>
</evidence>
<evidence type="ECO:0000256" key="6">
    <source>
        <dbReference type="ARBA" id="ARBA00022989"/>
    </source>
</evidence>
<dbReference type="EMBL" id="FWZX01000018">
    <property type="protein sequence ID" value="SMF51547.1"/>
    <property type="molecule type" value="Genomic_DNA"/>
</dbReference>
<dbReference type="InterPro" id="IPR000515">
    <property type="entry name" value="MetI-like"/>
</dbReference>
<dbReference type="RefSeq" id="WP_085124426.1">
    <property type="nucleotide sequence ID" value="NZ_FWZX01000018.1"/>
</dbReference>